<dbReference type="Proteomes" id="UP000184263">
    <property type="component" value="Unassembled WGS sequence"/>
</dbReference>
<dbReference type="OrthoDB" id="9778383at2"/>
<dbReference type="EMBL" id="FRBC01000022">
    <property type="protein sequence ID" value="SHK87870.1"/>
    <property type="molecule type" value="Genomic_DNA"/>
</dbReference>
<dbReference type="PANTHER" id="PTHR45527:SF1">
    <property type="entry name" value="FATTY ACID SYNTHASE"/>
    <property type="match status" value="1"/>
</dbReference>
<dbReference type="InterPro" id="IPR045851">
    <property type="entry name" value="AMP-bd_C_sf"/>
</dbReference>
<evidence type="ECO:0000313" key="2">
    <source>
        <dbReference type="EMBL" id="SHK87870.1"/>
    </source>
</evidence>
<evidence type="ECO:0000313" key="3">
    <source>
        <dbReference type="Proteomes" id="UP000184263"/>
    </source>
</evidence>
<dbReference type="GO" id="GO:0044550">
    <property type="term" value="P:secondary metabolite biosynthetic process"/>
    <property type="evidence" value="ECO:0007669"/>
    <property type="project" value="TreeGrafter"/>
</dbReference>
<dbReference type="InterPro" id="IPR000873">
    <property type="entry name" value="AMP-dep_synth/lig_dom"/>
</dbReference>
<dbReference type="Gene3D" id="3.40.50.12780">
    <property type="entry name" value="N-terminal domain of ligase-like"/>
    <property type="match status" value="1"/>
</dbReference>
<dbReference type="CDD" id="cd05930">
    <property type="entry name" value="A_NRPS"/>
    <property type="match status" value="1"/>
</dbReference>
<dbReference type="InterPro" id="IPR010071">
    <property type="entry name" value="AA_adenyl_dom"/>
</dbReference>
<proteinExistence type="predicted"/>
<dbReference type="Pfam" id="PF00501">
    <property type="entry name" value="AMP-binding"/>
    <property type="match status" value="1"/>
</dbReference>
<feature type="domain" description="AMP-dependent synthetase/ligase" evidence="1">
    <location>
        <begin position="8"/>
        <end position="362"/>
    </location>
</feature>
<protein>
    <submittedName>
        <fullName evidence="2">Amino acid adenylation domain-containing protein</fullName>
    </submittedName>
</protein>
<dbReference type="GO" id="GO:0005737">
    <property type="term" value="C:cytoplasm"/>
    <property type="evidence" value="ECO:0007669"/>
    <property type="project" value="TreeGrafter"/>
</dbReference>
<dbReference type="GO" id="GO:0031177">
    <property type="term" value="F:phosphopantetheine binding"/>
    <property type="evidence" value="ECO:0007669"/>
    <property type="project" value="TreeGrafter"/>
</dbReference>
<sequence>MVITDYLDTNAERVPDKTAIVDGEKELTFAQLRDSARRVASELAGLGIFHRPVAVYLEQSAESVVSFLGAAYSGNFYTVLDSKMPTERLRKIVEVLEPAAIITDEKQFVDAQIFAGGKTKKLLISNLLQADANEGKLAEVAGRISAMDVLYVLFTSGSTGIPKGVTIGQRSVMDYTEWVTETFRVDEHDVIGNQAPFYFDNSVLDIYQMVSTGATLHIIPRKLFAFPLRLLEYVREHGINMVFWVPSVLCTIANFEVLEACDVSCLRKVLFAGEVMPNKQLNVWRKALPEALFANLYGPTEITVDCTYYMVDREFADSEPLPIGVPCRNSTVLVLDENNRLVTGQEQGELCVRGTSLAYGYYNNPGKTAEVFVQNPLNPDYPEIIYRTGDLVHYNERGELMYDGRKDFQVKHMGHRIELGEIETAASSLDGIDSCCCLFDGTKDRLILCYTGDFEEKELRKSLLDLLPDYMVPRLCHQLGSMPLNQNGKIDRVKLKAMFCPA</sequence>
<dbReference type="Gene3D" id="3.30.300.30">
    <property type="match status" value="1"/>
</dbReference>
<dbReference type="InterPro" id="IPR020845">
    <property type="entry name" value="AMP-binding_CS"/>
</dbReference>
<dbReference type="InterPro" id="IPR042099">
    <property type="entry name" value="ANL_N_sf"/>
</dbReference>
<accession>A0A1M6W2C0</accession>
<name>A0A1M6W2C0_SELRU</name>
<dbReference type="SUPFAM" id="SSF56801">
    <property type="entry name" value="Acetyl-CoA synthetase-like"/>
    <property type="match status" value="1"/>
</dbReference>
<organism evidence="2 3">
    <name type="scientific">Selenomonas ruminantium</name>
    <dbReference type="NCBI Taxonomy" id="971"/>
    <lineage>
        <taxon>Bacteria</taxon>
        <taxon>Bacillati</taxon>
        <taxon>Bacillota</taxon>
        <taxon>Negativicutes</taxon>
        <taxon>Selenomonadales</taxon>
        <taxon>Selenomonadaceae</taxon>
        <taxon>Selenomonas</taxon>
    </lineage>
</organism>
<reference evidence="2 3" key="1">
    <citation type="submission" date="2016-11" db="EMBL/GenBank/DDBJ databases">
        <authorList>
            <person name="Jaros S."/>
            <person name="Januszkiewicz K."/>
            <person name="Wedrychowicz H."/>
        </authorList>
    </citation>
    <scope>NUCLEOTIDE SEQUENCE [LARGE SCALE GENOMIC DNA]</scope>
    <source>
        <strain evidence="2 3">HD4</strain>
    </source>
</reference>
<dbReference type="AlphaFoldDB" id="A0A1M6W2C0"/>
<dbReference type="PROSITE" id="PS00455">
    <property type="entry name" value="AMP_BINDING"/>
    <property type="match status" value="1"/>
</dbReference>
<dbReference type="NCBIfam" id="TIGR01733">
    <property type="entry name" value="AA-adenyl-dom"/>
    <property type="match status" value="1"/>
</dbReference>
<gene>
    <name evidence="2" type="ORF">SAMN05216582_12212</name>
</gene>
<evidence type="ECO:0000259" key="1">
    <source>
        <dbReference type="Pfam" id="PF00501"/>
    </source>
</evidence>
<dbReference type="PANTHER" id="PTHR45527">
    <property type="entry name" value="NONRIBOSOMAL PEPTIDE SYNTHETASE"/>
    <property type="match status" value="1"/>
</dbReference>
<dbReference type="RefSeq" id="WP_073091256.1">
    <property type="nucleotide sequence ID" value="NZ_FRBC01000022.1"/>
</dbReference>
<dbReference type="GO" id="GO:0043041">
    <property type="term" value="P:amino acid activation for nonribosomal peptide biosynthetic process"/>
    <property type="evidence" value="ECO:0007669"/>
    <property type="project" value="TreeGrafter"/>
</dbReference>